<accession>A0A934Q6N2</accession>
<evidence type="ECO:0000256" key="2">
    <source>
        <dbReference type="ARBA" id="ARBA00022448"/>
    </source>
</evidence>
<evidence type="ECO:0000313" key="11">
    <source>
        <dbReference type="Proteomes" id="UP000608530"/>
    </source>
</evidence>
<keyword evidence="7 9" id="KW-0472">Membrane</keyword>
<evidence type="ECO:0000256" key="8">
    <source>
        <dbReference type="SAM" id="MobiDB-lite"/>
    </source>
</evidence>
<dbReference type="GO" id="GO:0022857">
    <property type="term" value="F:transmembrane transporter activity"/>
    <property type="evidence" value="ECO:0007669"/>
    <property type="project" value="InterPro"/>
</dbReference>
<keyword evidence="5 9" id="KW-0812">Transmembrane</keyword>
<feature type="transmembrane region" description="Helical" evidence="9">
    <location>
        <begin position="157"/>
        <end position="174"/>
    </location>
</feature>
<comment type="subcellular location">
    <subcellularLocation>
        <location evidence="1">Cell membrane</location>
        <topology evidence="1">Multi-pass membrane protein</topology>
    </subcellularLocation>
</comment>
<keyword evidence="11" id="KW-1185">Reference proteome</keyword>
<dbReference type="RefSeq" id="WP_200114442.1">
    <property type="nucleotide sequence ID" value="NZ_JAEHOH010000006.1"/>
</dbReference>
<dbReference type="PANTHER" id="PTHR32196:SF21">
    <property type="entry name" value="ABC TRANSPORTER PERMEASE PROTEIN YPHD-RELATED"/>
    <property type="match status" value="1"/>
</dbReference>
<evidence type="ECO:0000256" key="7">
    <source>
        <dbReference type="ARBA" id="ARBA00023136"/>
    </source>
</evidence>
<dbReference type="InterPro" id="IPR001851">
    <property type="entry name" value="ABC_transp_permease"/>
</dbReference>
<feature type="transmembrane region" description="Helical" evidence="9">
    <location>
        <begin position="41"/>
        <end position="58"/>
    </location>
</feature>
<evidence type="ECO:0000256" key="1">
    <source>
        <dbReference type="ARBA" id="ARBA00004651"/>
    </source>
</evidence>
<feature type="transmembrane region" description="Helical" evidence="9">
    <location>
        <begin position="70"/>
        <end position="93"/>
    </location>
</feature>
<dbReference type="Pfam" id="PF02653">
    <property type="entry name" value="BPD_transp_2"/>
    <property type="match status" value="1"/>
</dbReference>
<feature type="transmembrane region" description="Helical" evidence="9">
    <location>
        <begin position="100"/>
        <end position="121"/>
    </location>
</feature>
<feature type="transmembrane region" description="Helical" evidence="9">
    <location>
        <begin position="292"/>
        <end position="311"/>
    </location>
</feature>
<keyword evidence="4" id="KW-0997">Cell inner membrane</keyword>
<evidence type="ECO:0000313" key="10">
    <source>
        <dbReference type="EMBL" id="MBK0418360.1"/>
    </source>
</evidence>
<feature type="transmembrane region" description="Helical" evidence="9">
    <location>
        <begin position="343"/>
        <end position="361"/>
    </location>
</feature>
<evidence type="ECO:0000256" key="5">
    <source>
        <dbReference type="ARBA" id="ARBA00022692"/>
    </source>
</evidence>
<keyword evidence="3" id="KW-1003">Cell membrane</keyword>
<evidence type="ECO:0000256" key="4">
    <source>
        <dbReference type="ARBA" id="ARBA00022519"/>
    </source>
</evidence>
<evidence type="ECO:0000256" key="3">
    <source>
        <dbReference type="ARBA" id="ARBA00022475"/>
    </source>
</evidence>
<reference evidence="10" key="1">
    <citation type="submission" date="2020-12" db="EMBL/GenBank/DDBJ databases">
        <title>Leucobacter sp. CAS1, isolated from Chromium sludge.</title>
        <authorList>
            <person name="Xu Z."/>
        </authorList>
    </citation>
    <scope>NUCLEOTIDE SEQUENCE</scope>
    <source>
        <strain evidence="10">CSA1</strain>
    </source>
</reference>
<organism evidence="10 11">
    <name type="scientific">Leucobacter chromiisoli</name>
    <dbReference type="NCBI Taxonomy" id="2796471"/>
    <lineage>
        <taxon>Bacteria</taxon>
        <taxon>Bacillati</taxon>
        <taxon>Actinomycetota</taxon>
        <taxon>Actinomycetes</taxon>
        <taxon>Micrococcales</taxon>
        <taxon>Microbacteriaceae</taxon>
        <taxon>Leucobacter</taxon>
    </lineage>
</organism>
<dbReference type="PANTHER" id="PTHR32196">
    <property type="entry name" value="ABC TRANSPORTER PERMEASE PROTEIN YPHD-RELATED-RELATED"/>
    <property type="match status" value="1"/>
</dbReference>
<name>A0A934Q6N2_9MICO</name>
<evidence type="ECO:0000256" key="9">
    <source>
        <dbReference type="SAM" id="Phobius"/>
    </source>
</evidence>
<gene>
    <name evidence="10" type="ORF">JD276_04850</name>
</gene>
<dbReference type="CDD" id="cd06579">
    <property type="entry name" value="TM_PBP1_transp_AraH_like"/>
    <property type="match status" value="1"/>
</dbReference>
<proteinExistence type="predicted"/>
<feature type="transmembrane region" description="Helical" evidence="9">
    <location>
        <begin position="127"/>
        <end position="150"/>
    </location>
</feature>
<keyword evidence="6 9" id="KW-1133">Transmembrane helix</keyword>
<feature type="transmembrane region" description="Helical" evidence="9">
    <location>
        <begin position="318"/>
        <end position="337"/>
    </location>
</feature>
<dbReference type="Proteomes" id="UP000608530">
    <property type="component" value="Unassembled WGS sequence"/>
</dbReference>
<feature type="transmembrane region" description="Helical" evidence="9">
    <location>
        <begin position="207"/>
        <end position="226"/>
    </location>
</feature>
<feature type="region of interest" description="Disordered" evidence="8">
    <location>
        <begin position="1"/>
        <end position="26"/>
    </location>
</feature>
<keyword evidence="2" id="KW-0813">Transport</keyword>
<feature type="transmembrane region" description="Helical" evidence="9">
    <location>
        <begin position="259"/>
        <end position="280"/>
    </location>
</feature>
<dbReference type="EMBL" id="JAEHOH010000006">
    <property type="protein sequence ID" value="MBK0418360.1"/>
    <property type="molecule type" value="Genomic_DNA"/>
</dbReference>
<protein>
    <submittedName>
        <fullName evidence="10">ABC transporter permease</fullName>
    </submittedName>
</protein>
<dbReference type="GO" id="GO:0005886">
    <property type="term" value="C:plasma membrane"/>
    <property type="evidence" value="ECO:0007669"/>
    <property type="project" value="UniProtKB-SubCell"/>
</dbReference>
<evidence type="ECO:0000256" key="6">
    <source>
        <dbReference type="ARBA" id="ARBA00022989"/>
    </source>
</evidence>
<comment type="caution">
    <text evidence="10">The sequence shown here is derived from an EMBL/GenBank/DDBJ whole genome shotgun (WGS) entry which is preliminary data.</text>
</comment>
<dbReference type="AlphaFoldDB" id="A0A934Q6N2"/>
<sequence>MSEKTRAETRPAPQTGPVVETGGGSDSRWSSILRTVLTQRVLLVAILLIVMLAVMFSLDASGQMSGNYNAQYLASSLINVVPLVMLALAQLVVIVTGRGAIDLSVGSMVSLVSMIFGFAHGMWGVPLIPAIVLAIAAGGILGAVNGVLVAYLGFPPLIATLATYYAYWSIALVVNDQKPINSPEIQEMYQTARAIPIPGLSGFVPNIPLGIFLFLIPTVIVVWYLLNRAPYGRRLYATGTNDVAAEWAGINVAAVRMRAFVISGMISGLVAVVTVGQFASARPDAGTSGNGMALPAITIAVLGGVAITGGIGRVAGVVLAGLLVVWLNAGILLIFPGNHGTQYQLLALGVVLVFAALLNGYTNRRFQVLT</sequence>